<evidence type="ECO:0000256" key="1">
    <source>
        <dbReference type="SAM" id="Phobius"/>
    </source>
</evidence>
<dbReference type="Proteomes" id="UP000281806">
    <property type="component" value="Unassembled WGS sequence"/>
</dbReference>
<gene>
    <name evidence="2" type="ORF">ALP83_01508</name>
</gene>
<name>A0A7Z6UGZ7_PSESF</name>
<comment type="caution">
    <text evidence="2">The sequence shown here is derived from an EMBL/GenBank/DDBJ whole genome shotgun (WGS) entry which is preliminary data.</text>
</comment>
<dbReference type="EMBL" id="RBRZ01000095">
    <property type="protein sequence ID" value="RMR55398.1"/>
    <property type="molecule type" value="Genomic_DNA"/>
</dbReference>
<feature type="transmembrane region" description="Helical" evidence="1">
    <location>
        <begin position="15"/>
        <end position="34"/>
    </location>
</feature>
<evidence type="ECO:0000313" key="2">
    <source>
        <dbReference type="EMBL" id="RMR55398.1"/>
    </source>
</evidence>
<dbReference type="AlphaFoldDB" id="A0A7Z6UGZ7"/>
<reference evidence="2 3" key="1">
    <citation type="submission" date="2018-08" db="EMBL/GenBank/DDBJ databases">
        <title>Recombination of ecologically and evolutionarily significant loci maintains genetic cohesion in the Pseudomonas syringae species complex.</title>
        <authorList>
            <person name="Dillon M."/>
            <person name="Thakur S."/>
            <person name="Almeida R.N.D."/>
            <person name="Weir B.S."/>
            <person name="Guttman D.S."/>
        </authorList>
    </citation>
    <scope>NUCLEOTIDE SEQUENCE [LARGE SCALE GENOMIC DNA]</scope>
    <source>
        <strain evidence="2 3">ICMP 19198</strain>
    </source>
</reference>
<proteinExistence type="predicted"/>
<evidence type="ECO:0000313" key="3">
    <source>
        <dbReference type="Proteomes" id="UP000281806"/>
    </source>
</evidence>
<organism evidence="2 3">
    <name type="scientific">Pseudomonas syringae pv. actinidiae</name>
    <dbReference type="NCBI Taxonomy" id="103796"/>
    <lineage>
        <taxon>Bacteria</taxon>
        <taxon>Pseudomonadati</taxon>
        <taxon>Pseudomonadota</taxon>
        <taxon>Gammaproteobacteria</taxon>
        <taxon>Pseudomonadales</taxon>
        <taxon>Pseudomonadaceae</taxon>
        <taxon>Pseudomonas</taxon>
        <taxon>Pseudomonas syringae</taxon>
    </lineage>
</organism>
<sequence length="94" mass="10848">MSRILTTTLVMRLQAHWVVAPVFCVWMCGVKRIGNDWPRRFQIKAKDIQITPAKDGFGRKLEVAKSRNRPETDAYSEAASGLLFKRSRRQMVIL</sequence>
<keyword evidence="1" id="KW-0472">Membrane</keyword>
<accession>A0A7Z6UGZ7</accession>
<keyword evidence="1" id="KW-0812">Transmembrane</keyword>
<keyword evidence="1" id="KW-1133">Transmembrane helix</keyword>
<protein>
    <submittedName>
        <fullName evidence="2">Uncharacterized protein</fullName>
    </submittedName>
</protein>